<sequence>MTPTKGDFSSFQLNAARVTEGHNAVPALQTMTSMLASTMTSSIPPRGQPSNSFNPKAYTKQGHEASYSLFSNSLGDQLGNFIESNKNKANNYFTNANDYYSTKLKSSLNVHEENSLPKKTGNVVDNNNSRSSCMDLNNDSFSFLTAMLNSSVTDVSPTPCRCDLPDLQILGISFQPKTVELPDHYTDSSSNYSGFLFDCTTNTEPSFNSPCLSMQSMISSSGQSSSPSSVDRLPKFSQKKIKELASKSQLNPHAPDFYSYKFQQKTESNSTKTSTRQAVNKFRTQLSELQNNHLSENNARRASQIDLPSGIKCFALNTSTFTYQNEACCEDLLDQMGSCNQLFNGEILANLSNEFPDGVVLNGDAGDYTVDDVYENERLVTTTDYQFAERDVRHDHLLHWPQQQQQQPSSEQERRVGIWQQGELTDGERQLWSEHMKKLLKIERQHGGEEKQHHRLEEETQPGYWMNYIHPQLLKSVENEGEKGYESRGDDDDGGDMEENLLPITLPDSNRTEPPRITARDMALLATELTRRPTFVYSLLNNYISSDESRSNKPVSLFSVPEIVEPLLSICQFLLPILIFCY</sequence>
<evidence type="ECO:0000256" key="1">
    <source>
        <dbReference type="SAM" id="MobiDB-lite"/>
    </source>
</evidence>
<dbReference type="AlphaFoldDB" id="T1FR26"/>
<dbReference type="RefSeq" id="XP_009027648.1">
    <property type="nucleotide sequence ID" value="XM_009029400.1"/>
</dbReference>
<reference evidence="3" key="3">
    <citation type="submission" date="2015-06" db="UniProtKB">
        <authorList>
            <consortium name="EnsemblMetazoa"/>
        </authorList>
    </citation>
    <scope>IDENTIFICATION</scope>
</reference>
<dbReference type="HOGENOM" id="CLU_468759_0_0_1"/>
<dbReference type="Proteomes" id="UP000015101">
    <property type="component" value="Unassembled WGS sequence"/>
</dbReference>
<accession>T1FR26</accession>
<dbReference type="EMBL" id="AMQM01001670">
    <property type="status" value="NOT_ANNOTATED_CDS"/>
    <property type="molecule type" value="Genomic_DNA"/>
</dbReference>
<keyword evidence="4" id="KW-1185">Reference proteome</keyword>
<reference evidence="2 4" key="2">
    <citation type="journal article" date="2013" name="Nature">
        <title>Insights into bilaterian evolution from three spiralian genomes.</title>
        <authorList>
            <person name="Simakov O."/>
            <person name="Marletaz F."/>
            <person name="Cho S.J."/>
            <person name="Edsinger-Gonzales E."/>
            <person name="Havlak P."/>
            <person name="Hellsten U."/>
            <person name="Kuo D.H."/>
            <person name="Larsson T."/>
            <person name="Lv J."/>
            <person name="Arendt D."/>
            <person name="Savage R."/>
            <person name="Osoegawa K."/>
            <person name="de Jong P."/>
            <person name="Grimwood J."/>
            <person name="Chapman J.A."/>
            <person name="Shapiro H."/>
            <person name="Aerts A."/>
            <person name="Otillar R.P."/>
            <person name="Terry A.Y."/>
            <person name="Boore J.L."/>
            <person name="Grigoriev I.V."/>
            <person name="Lindberg D.R."/>
            <person name="Seaver E.C."/>
            <person name="Weisblat D.A."/>
            <person name="Putnam N.H."/>
            <person name="Rokhsar D.S."/>
        </authorList>
    </citation>
    <scope>NUCLEOTIDE SEQUENCE</scope>
</reference>
<evidence type="ECO:0000313" key="2">
    <source>
        <dbReference type="EMBL" id="ESN94602.1"/>
    </source>
</evidence>
<name>T1FR26_HELRO</name>
<evidence type="ECO:0000313" key="3">
    <source>
        <dbReference type="EnsemblMetazoa" id="HelroP189448"/>
    </source>
</evidence>
<protein>
    <submittedName>
        <fullName evidence="2 3">Uncharacterized protein</fullName>
    </submittedName>
</protein>
<dbReference type="EMBL" id="KB097571">
    <property type="protein sequence ID" value="ESN94602.1"/>
    <property type="molecule type" value="Genomic_DNA"/>
</dbReference>
<reference evidence="4" key="1">
    <citation type="submission" date="2012-12" db="EMBL/GenBank/DDBJ databases">
        <authorList>
            <person name="Hellsten U."/>
            <person name="Grimwood J."/>
            <person name="Chapman J.A."/>
            <person name="Shapiro H."/>
            <person name="Aerts A."/>
            <person name="Otillar R.P."/>
            <person name="Terry A.Y."/>
            <person name="Boore J.L."/>
            <person name="Simakov O."/>
            <person name="Marletaz F."/>
            <person name="Cho S.-J."/>
            <person name="Edsinger-Gonzales E."/>
            <person name="Havlak P."/>
            <person name="Kuo D.-H."/>
            <person name="Larsson T."/>
            <person name="Lv J."/>
            <person name="Arendt D."/>
            <person name="Savage R."/>
            <person name="Osoegawa K."/>
            <person name="de Jong P."/>
            <person name="Lindberg D.R."/>
            <person name="Seaver E.C."/>
            <person name="Weisblat D.A."/>
            <person name="Putnam N.H."/>
            <person name="Grigoriev I.V."/>
            <person name="Rokhsar D.S."/>
        </authorList>
    </citation>
    <scope>NUCLEOTIDE SEQUENCE</scope>
</reference>
<organism evidence="3 4">
    <name type="scientific">Helobdella robusta</name>
    <name type="common">Californian leech</name>
    <dbReference type="NCBI Taxonomy" id="6412"/>
    <lineage>
        <taxon>Eukaryota</taxon>
        <taxon>Metazoa</taxon>
        <taxon>Spiralia</taxon>
        <taxon>Lophotrochozoa</taxon>
        <taxon>Annelida</taxon>
        <taxon>Clitellata</taxon>
        <taxon>Hirudinea</taxon>
        <taxon>Rhynchobdellida</taxon>
        <taxon>Glossiphoniidae</taxon>
        <taxon>Helobdella</taxon>
    </lineage>
</organism>
<dbReference type="CTD" id="20211273"/>
<evidence type="ECO:0000313" key="4">
    <source>
        <dbReference type="Proteomes" id="UP000015101"/>
    </source>
</evidence>
<gene>
    <name evidence="3" type="primary">20211273</name>
    <name evidence="2" type="ORF">HELRODRAFT_189448</name>
</gene>
<dbReference type="KEGG" id="hro:HELRODRAFT_189448"/>
<proteinExistence type="predicted"/>
<feature type="region of interest" description="Disordered" evidence="1">
    <location>
        <begin position="39"/>
        <end position="58"/>
    </location>
</feature>
<dbReference type="InParanoid" id="T1FR26"/>
<dbReference type="GeneID" id="20211273"/>
<dbReference type="EnsemblMetazoa" id="HelroT189448">
    <property type="protein sequence ID" value="HelroP189448"/>
    <property type="gene ID" value="HelroG189448"/>
</dbReference>